<keyword evidence="2" id="KW-0520">NAD</keyword>
<keyword evidence="1" id="KW-0560">Oxidoreductase</keyword>
<protein>
    <recommendedName>
        <fullName evidence="3">Glutamate/phenylalanine/leucine/valine/L-tryptophan dehydrogenase C-terminal domain-containing protein</fullName>
    </recommendedName>
</protein>
<feature type="domain" description="Glutamate/phenylalanine/leucine/valine/L-tryptophan dehydrogenase C-terminal" evidence="3">
    <location>
        <begin position="50"/>
        <end position="248"/>
    </location>
</feature>
<evidence type="ECO:0000313" key="5">
    <source>
        <dbReference type="Proteomes" id="UP001472677"/>
    </source>
</evidence>
<accession>A0ABR2APU2</accession>
<dbReference type="Pfam" id="PF06136">
    <property type="entry name" value="SOK"/>
    <property type="match status" value="1"/>
</dbReference>
<evidence type="ECO:0000313" key="4">
    <source>
        <dbReference type="EMBL" id="KAK8495326.1"/>
    </source>
</evidence>
<evidence type="ECO:0000256" key="1">
    <source>
        <dbReference type="ARBA" id="ARBA00023002"/>
    </source>
</evidence>
<dbReference type="PANTHER" id="PTHR11606:SF29">
    <property type="entry name" value="GLUTAMATE DEHYDROGENASE 3-RELATED"/>
    <property type="match status" value="1"/>
</dbReference>
<dbReference type="SUPFAM" id="SSF51735">
    <property type="entry name" value="NAD(P)-binding Rossmann-fold domains"/>
    <property type="match status" value="1"/>
</dbReference>
<dbReference type="Proteomes" id="UP001472677">
    <property type="component" value="Unassembled WGS sequence"/>
</dbReference>
<dbReference type="InterPro" id="IPR036291">
    <property type="entry name" value="NAD(P)-bd_dom_sf"/>
</dbReference>
<gene>
    <name evidence="4" type="ORF">V6N12_037121</name>
</gene>
<sequence>MATPIITTCSLVNKANYPVTLQASGSRGAPGWINIDCTTEFPHIYKMIGSFMYDLENTIKLLIRIAENGIISISKWFILGKLIAFYEDLIQSEGAKMMTEIEIDATFSQQNQGVAISDITGLSRTATALAFPICSNMGNANKIKAKSVIEVANHPTDPEADGILSKKGVIILPDIYVNSGGVTVSYFEWVQNIQGFMLDEEVNNELRTYMAKGFKDVKEMCQTHNCDLRMGAFILGVNHVFQSQATKDNDANLINGLHVICIINESMTVAIVYGLDKKATKQPKAIRKVRVVYYLTRNGQLEHPHYMEVTLLVN</sequence>
<dbReference type="SMART" id="SM00839">
    <property type="entry name" value="ELFV_dehydrog"/>
    <property type="match status" value="1"/>
</dbReference>
<name>A0ABR2APU2_9ROSI</name>
<dbReference type="PANTHER" id="PTHR11606">
    <property type="entry name" value="GLUTAMATE DEHYDROGENASE"/>
    <property type="match status" value="1"/>
</dbReference>
<proteinExistence type="predicted"/>
<evidence type="ECO:0000259" key="3">
    <source>
        <dbReference type="SMART" id="SM00839"/>
    </source>
</evidence>
<dbReference type="EMBL" id="JBBPBM010000446">
    <property type="protein sequence ID" value="KAK8495326.1"/>
    <property type="molecule type" value="Genomic_DNA"/>
</dbReference>
<dbReference type="Gene3D" id="3.40.50.720">
    <property type="entry name" value="NAD(P)-binding Rossmann-like Domain"/>
    <property type="match status" value="1"/>
</dbReference>
<dbReference type="InterPro" id="IPR006096">
    <property type="entry name" value="Glu/Leu/Phe/Val/Trp_DH_C"/>
</dbReference>
<reference evidence="4 5" key="1">
    <citation type="journal article" date="2024" name="G3 (Bethesda)">
        <title>Genome assembly of Hibiscus sabdariffa L. provides insights into metabolisms of medicinal natural products.</title>
        <authorList>
            <person name="Kim T."/>
        </authorList>
    </citation>
    <scope>NUCLEOTIDE SEQUENCE [LARGE SCALE GENOMIC DNA]</scope>
    <source>
        <strain evidence="4">TK-2024</strain>
        <tissue evidence="4">Old leaves</tissue>
    </source>
</reference>
<organism evidence="4 5">
    <name type="scientific">Hibiscus sabdariffa</name>
    <name type="common">roselle</name>
    <dbReference type="NCBI Taxonomy" id="183260"/>
    <lineage>
        <taxon>Eukaryota</taxon>
        <taxon>Viridiplantae</taxon>
        <taxon>Streptophyta</taxon>
        <taxon>Embryophyta</taxon>
        <taxon>Tracheophyta</taxon>
        <taxon>Spermatophyta</taxon>
        <taxon>Magnoliopsida</taxon>
        <taxon>eudicotyledons</taxon>
        <taxon>Gunneridae</taxon>
        <taxon>Pentapetalae</taxon>
        <taxon>rosids</taxon>
        <taxon>malvids</taxon>
        <taxon>Malvales</taxon>
        <taxon>Malvaceae</taxon>
        <taxon>Malvoideae</taxon>
        <taxon>Hibiscus</taxon>
    </lineage>
</organism>
<dbReference type="InterPro" id="IPR048351">
    <property type="entry name" value="SOK_DIX"/>
</dbReference>
<keyword evidence="5" id="KW-1185">Reference proteome</keyword>
<dbReference type="Pfam" id="PF00208">
    <property type="entry name" value="ELFV_dehydrog"/>
    <property type="match status" value="1"/>
</dbReference>
<comment type="caution">
    <text evidence="4">The sequence shown here is derived from an EMBL/GenBank/DDBJ whole genome shotgun (WGS) entry which is preliminary data.</text>
</comment>
<evidence type="ECO:0000256" key="2">
    <source>
        <dbReference type="ARBA" id="ARBA00023027"/>
    </source>
</evidence>